<proteinExistence type="predicted"/>
<keyword evidence="2" id="KW-1185">Reference proteome</keyword>
<dbReference type="Proteomes" id="UP001396898">
    <property type="component" value="Unassembled WGS sequence"/>
</dbReference>
<sequence>MAASQGLRDMSQLFQEAAGAIIFDYLNWIPFTWSEEALETAWLVAIGRWEADVVDMLYTIVLKDQATTERAPRRALAFKTMLLEEERTCIVEYKPTDQLLQYRVVLRPL</sequence>
<organism evidence="1 2">
    <name type="scientific">Apiospora marii</name>
    <dbReference type="NCBI Taxonomy" id="335849"/>
    <lineage>
        <taxon>Eukaryota</taxon>
        <taxon>Fungi</taxon>
        <taxon>Dikarya</taxon>
        <taxon>Ascomycota</taxon>
        <taxon>Pezizomycotina</taxon>
        <taxon>Sordariomycetes</taxon>
        <taxon>Xylariomycetidae</taxon>
        <taxon>Amphisphaeriales</taxon>
        <taxon>Apiosporaceae</taxon>
        <taxon>Apiospora</taxon>
    </lineage>
</organism>
<protein>
    <submittedName>
        <fullName evidence="1">Uncharacterized protein</fullName>
    </submittedName>
</protein>
<reference evidence="1 2" key="1">
    <citation type="submission" date="2023-01" db="EMBL/GenBank/DDBJ databases">
        <title>Analysis of 21 Apiospora genomes using comparative genomics revels a genus with tremendous synthesis potential of carbohydrate active enzymes and secondary metabolites.</title>
        <authorList>
            <person name="Sorensen T."/>
        </authorList>
    </citation>
    <scope>NUCLEOTIDE SEQUENCE [LARGE SCALE GENOMIC DNA]</scope>
    <source>
        <strain evidence="1 2">CBS 20057</strain>
    </source>
</reference>
<comment type="caution">
    <text evidence="1">The sequence shown here is derived from an EMBL/GenBank/DDBJ whole genome shotgun (WGS) entry which is preliminary data.</text>
</comment>
<dbReference type="EMBL" id="JAQQWI010000019">
    <property type="protein sequence ID" value="KAK7999081.1"/>
    <property type="molecule type" value="Genomic_DNA"/>
</dbReference>
<accession>A0ABR1R567</accession>
<evidence type="ECO:0000313" key="1">
    <source>
        <dbReference type="EMBL" id="KAK7999081.1"/>
    </source>
</evidence>
<evidence type="ECO:0000313" key="2">
    <source>
        <dbReference type="Proteomes" id="UP001396898"/>
    </source>
</evidence>
<name>A0ABR1R567_9PEZI</name>
<gene>
    <name evidence="1" type="ORF">PG991_014756</name>
</gene>